<accession>A0AA92EC62</accession>
<organism evidence="1 2">
    <name type="scientific">Ralstonia solanacearum</name>
    <name type="common">Pseudomonas solanacearum</name>
    <dbReference type="NCBI Taxonomy" id="305"/>
    <lineage>
        <taxon>Bacteria</taxon>
        <taxon>Pseudomonadati</taxon>
        <taxon>Pseudomonadota</taxon>
        <taxon>Betaproteobacteria</taxon>
        <taxon>Burkholderiales</taxon>
        <taxon>Burkholderiaceae</taxon>
        <taxon>Ralstonia</taxon>
        <taxon>Ralstonia solanacearum species complex</taxon>
    </lineage>
</organism>
<proteinExistence type="predicted"/>
<evidence type="ECO:0000313" key="1">
    <source>
        <dbReference type="EMBL" id="QCX49359.1"/>
    </source>
</evidence>
<gene>
    <name evidence="1" type="ORF">E7Z57_09730</name>
</gene>
<evidence type="ECO:0000313" key="2">
    <source>
        <dbReference type="Proteomes" id="UP000310553"/>
    </source>
</evidence>
<dbReference type="AlphaFoldDB" id="A0AA92EC62"/>
<dbReference type="Proteomes" id="UP000310553">
    <property type="component" value="Chromosome"/>
</dbReference>
<sequence length="75" mass="8799">MNTPRNDDTDPMYELFGPPLRSERKLPCLTLYNPWARMYYFYQLGLAGLMPIRTLGPLNPSDAKDIEQWYREDAA</sequence>
<reference evidence="1 2" key="1">
    <citation type="submission" date="2019-04" db="EMBL/GenBank/DDBJ databases">
        <title>Complete Genome of UW386 and Higher Quality Genome of UW700.</title>
        <authorList>
            <person name="Jacobs J."/>
            <person name="Perez A."/>
            <person name="Steidl O."/>
            <person name="Allen C."/>
        </authorList>
    </citation>
    <scope>NUCLEOTIDE SEQUENCE [LARGE SCALE GENOMIC DNA]</scope>
    <source>
        <strain evidence="1 2">UW386</strain>
    </source>
</reference>
<name>A0AA92EC62_RALSL</name>
<dbReference type="EMBL" id="CP039339">
    <property type="protein sequence ID" value="QCX49359.1"/>
    <property type="molecule type" value="Genomic_DNA"/>
</dbReference>
<protein>
    <submittedName>
        <fullName evidence="1">Uncharacterized protein</fullName>
    </submittedName>
</protein>